<keyword evidence="3" id="KW-1185">Reference proteome</keyword>
<feature type="region of interest" description="Disordered" evidence="1">
    <location>
        <begin position="377"/>
        <end position="405"/>
    </location>
</feature>
<feature type="compositionally biased region" description="Basic residues" evidence="1">
    <location>
        <begin position="187"/>
        <end position="202"/>
    </location>
</feature>
<name>A0ABQ9XFX9_9EUKA</name>
<sequence length="405" mass="46743">MSFLKNPSKHSTHQSQDIVKTKRAHSSKSRQNVNRKTRKLEVNSQRALTQCNHSNYISVVPSAQFGLTDTLITWKWSTGNRTHLSFNRTFLSISPKKDASVESKQRSQESTKHNNTHDEAVILPDVESTEEDSDIINSDDSVHSTRKRHISVFDDEASEGEESEDGTSSHSSSDEVSDLNELEEHHFRRREKDRHKREKMKRANPESYIESESEIEEREIETERLRTGGEDVLFEDEALTTRRLRRRQEPLYKELARKYGQERAKDSAGRYFTSQLDSDEDDVSGESGDESDEDGAMTIDDTSDLSSMEDIQVMGDEGYELIQRKQWKEQTKRPKPKVVVKVTVGKEPNQIKLQQQRQKEIEAERIFEETMKENKKQCESVGNNSMQEGIKTKKLLQIDESESDD</sequence>
<dbReference type="Proteomes" id="UP001281761">
    <property type="component" value="Unassembled WGS sequence"/>
</dbReference>
<protein>
    <submittedName>
        <fullName evidence="2">Uncharacterized protein</fullName>
    </submittedName>
</protein>
<feature type="compositionally biased region" description="Acidic residues" evidence="1">
    <location>
        <begin position="209"/>
        <end position="220"/>
    </location>
</feature>
<feature type="region of interest" description="Disordered" evidence="1">
    <location>
        <begin position="96"/>
        <end position="223"/>
    </location>
</feature>
<dbReference type="EMBL" id="JARBJD010000128">
    <property type="protein sequence ID" value="KAK2950866.1"/>
    <property type="molecule type" value="Genomic_DNA"/>
</dbReference>
<feature type="compositionally biased region" description="Acidic residues" evidence="1">
    <location>
        <begin position="153"/>
        <end position="165"/>
    </location>
</feature>
<gene>
    <name evidence="2" type="ORF">BLNAU_14168</name>
</gene>
<evidence type="ECO:0000313" key="3">
    <source>
        <dbReference type="Proteomes" id="UP001281761"/>
    </source>
</evidence>
<feature type="compositionally biased region" description="Basic and acidic residues" evidence="1">
    <location>
        <begin position="96"/>
        <end position="120"/>
    </location>
</feature>
<feature type="compositionally biased region" description="Acidic residues" evidence="1">
    <location>
        <begin position="277"/>
        <end position="295"/>
    </location>
</feature>
<proteinExistence type="predicted"/>
<feature type="region of interest" description="Disordered" evidence="1">
    <location>
        <begin position="260"/>
        <end position="310"/>
    </location>
</feature>
<evidence type="ECO:0000313" key="2">
    <source>
        <dbReference type="EMBL" id="KAK2950866.1"/>
    </source>
</evidence>
<feature type="region of interest" description="Disordered" evidence="1">
    <location>
        <begin position="1"/>
        <end position="41"/>
    </location>
</feature>
<feature type="compositionally biased region" description="Basic residues" evidence="1">
    <location>
        <begin position="21"/>
        <end position="38"/>
    </location>
</feature>
<accession>A0ABQ9XFX9</accession>
<organism evidence="2 3">
    <name type="scientific">Blattamonas nauphoetae</name>
    <dbReference type="NCBI Taxonomy" id="2049346"/>
    <lineage>
        <taxon>Eukaryota</taxon>
        <taxon>Metamonada</taxon>
        <taxon>Preaxostyla</taxon>
        <taxon>Oxymonadida</taxon>
        <taxon>Blattamonas</taxon>
    </lineage>
</organism>
<evidence type="ECO:0000256" key="1">
    <source>
        <dbReference type="SAM" id="MobiDB-lite"/>
    </source>
</evidence>
<reference evidence="2 3" key="1">
    <citation type="journal article" date="2022" name="bioRxiv">
        <title>Genomics of Preaxostyla Flagellates Illuminates Evolutionary Transitions and the Path Towards Mitochondrial Loss.</title>
        <authorList>
            <person name="Novak L.V.F."/>
            <person name="Treitli S.C."/>
            <person name="Pyrih J."/>
            <person name="Halakuc P."/>
            <person name="Pipaliya S.V."/>
            <person name="Vacek V."/>
            <person name="Brzon O."/>
            <person name="Soukal P."/>
            <person name="Eme L."/>
            <person name="Dacks J.B."/>
            <person name="Karnkowska A."/>
            <person name="Elias M."/>
            <person name="Hampl V."/>
        </authorList>
    </citation>
    <scope>NUCLEOTIDE SEQUENCE [LARGE SCALE GENOMIC DNA]</scope>
    <source>
        <strain evidence="2">NAU3</strain>
        <tissue evidence="2">Gut</tissue>
    </source>
</reference>
<comment type="caution">
    <text evidence="2">The sequence shown here is derived from an EMBL/GenBank/DDBJ whole genome shotgun (WGS) entry which is preliminary data.</text>
</comment>